<evidence type="ECO:0000313" key="2">
    <source>
        <dbReference type="EMBL" id="AMY12403.1"/>
    </source>
</evidence>
<dbReference type="AlphaFoldDB" id="A0A143PW55"/>
<dbReference type="InterPro" id="IPR041129">
    <property type="entry name" value="CdiI_2"/>
</dbReference>
<sequence length="102" mass="11305">MSPMSSRRWPHLASLFGGYLHQDFTAEYGSAPRAVQAALTAVEADKGREVSAEWRRFLNLTQGMDLQARARLLRELAGGSWAPGDEREFEIVSVLMLAAGRL</sequence>
<proteinExistence type="predicted"/>
<gene>
    <name evidence="2" type="ORF">LuPra_05676</name>
</gene>
<dbReference type="Proteomes" id="UP000076079">
    <property type="component" value="Chromosome"/>
</dbReference>
<evidence type="ECO:0000313" key="3">
    <source>
        <dbReference type="Proteomes" id="UP000076079"/>
    </source>
</evidence>
<dbReference type="KEGG" id="abac:LuPra_05676"/>
<organism evidence="2 3">
    <name type="scientific">Luteitalea pratensis</name>
    <dbReference type="NCBI Taxonomy" id="1855912"/>
    <lineage>
        <taxon>Bacteria</taxon>
        <taxon>Pseudomonadati</taxon>
        <taxon>Acidobacteriota</taxon>
        <taxon>Vicinamibacteria</taxon>
        <taxon>Vicinamibacterales</taxon>
        <taxon>Vicinamibacteraceae</taxon>
        <taxon>Luteitalea</taxon>
    </lineage>
</organism>
<dbReference type="STRING" id="1855912.LuPra_05676"/>
<dbReference type="EMBL" id="CP015136">
    <property type="protein sequence ID" value="AMY12403.1"/>
    <property type="molecule type" value="Genomic_DNA"/>
</dbReference>
<keyword evidence="3" id="KW-1185">Reference proteome</keyword>
<feature type="domain" description="CdiI immunity protein" evidence="1">
    <location>
        <begin position="8"/>
        <end position="70"/>
    </location>
</feature>
<reference evidence="2 3" key="1">
    <citation type="journal article" date="2016" name="Genome Announc.">
        <title>First Complete Genome Sequence of a Subdivision 6 Acidobacterium Strain.</title>
        <authorList>
            <person name="Huang S."/>
            <person name="Vieira S."/>
            <person name="Bunk B."/>
            <person name="Riedel T."/>
            <person name="Sproer C."/>
            <person name="Overmann J."/>
        </authorList>
    </citation>
    <scope>NUCLEOTIDE SEQUENCE [LARGE SCALE GENOMIC DNA]</scope>
    <source>
        <strain evidence="3">DSM 100886 HEG_-6_39</strain>
    </source>
</reference>
<dbReference type="RefSeq" id="WP_157899791.1">
    <property type="nucleotide sequence ID" value="NZ_CP015136.1"/>
</dbReference>
<accession>A0A143PW55</accession>
<name>A0A143PW55_LUTPR</name>
<reference evidence="3" key="2">
    <citation type="submission" date="2016-04" db="EMBL/GenBank/DDBJ databases">
        <title>First Complete Genome Sequence of a Subdivision 6 Acidobacterium.</title>
        <authorList>
            <person name="Huang S."/>
            <person name="Vieira S."/>
            <person name="Bunk B."/>
            <person name="Riedel T."/>
            <person name="Sproeer C."/>
            <person name="Overmann J."/>
        </authorList>
    </citation>
    <scope>NUCLEOTIDE SEQUENCE [LARGE SCALE GENOMIC DNA]</scope>
    <source>
        <strain evidence="3">DSM 100886 HEG_-6_39</strain>
    </source>
</reference>
<protein>
    <recommendedName>
        <fullName evidence="1">CdiI immunity protein domain-containing protein</fullName>
    </recommendedName>
</protein>
<dbReference type="Pfam" id="PF18593">
    <property type="entry name" value="CdiI_2"/>
    <property type="match status" value="1"/>
</dbReference>
<evidence type="ECO:0000259" key="1">
    <source>
        <dbReference type="Pfam" id="PF18593"/>
    </source>
</evidence>
<dbReference type="OrthoDB" id="4135481at2"/>